<dbReference type="FunFam" id="1.10.10.10:FF:000001">
    <property type="entry name" value="LysR family transcriptional regulator"/>
    <property type="match status" value="1"/>
</dbReference>
<dbReference type="InterPro" id="IPR037404">
    <property type="entry name" value="IlvY_PBP2"/>
</dbReference>
<dbReference type="SUPFAM" id="SSF53850">
    <property type="entry name" value="Periplasmic binding protein-like II"/>
    <property type="match status" value="1"/>
</dbReference>
<dbReference type="RefSeq" id="WP_172426136.1">
    <property type="nucleotide sequence ID" value="NZ_AP018045.1"/>
</dbReference>
<dbReference type="InterPro" id="IPR036388">
    <property type="entry name" value="WH-like_DNA-bd_sf"/>
</dbReference>
<evidence type="ECO:0000259" key="5">
    <source>
        <dbReference type="PROSITE" id="PS50931"/>
    </source>
</evidence>
<dbReference type="Proteomes" id="UP000516656">
    <property type="component" value="Chromosome 1"/>
</dbReference>
<dbReference type="Gene3D" id="1.10.10.10">
    <property type="entry name" value="Winged helix-like DNA-binding domain superfamily/Winged helix DNA-binding domain"/>
    <property type="match status" value="1"/>
</dbReference>
<gene>
    <name evidence="6" type="primary">ilvY</name>
    <name evidence="6" type="ORF">IC627_00185</name>
</gene>
<dbReference type="AlphaFoldDB" id="A0A7L8A4B2"/>
<dbReference type="InterPro" id="IPR000847">
    <property type="entry name" value="LysR_HTH_N"/>
</dbReference>
<dbReference type="PROSITE" id="PS50931">
    <property type="entry name" value="HTH_LYSR"/>
    <property type="match status" value="1"/>
</dbReference>
<keyword evidence="3" id="KW-0238">DNA-binding</keyword>
<feature type="domain" description="HTH lysR-type" evidence="5">
    <location>
        <begin position="19"/>
        <end position="76"/>
    </location>
</feature>
<dbReference type="NCBIfam" id="NF008722">
    <property type="entry name" value="PRK11716.1"/>
    <property type="match status" value="1"/>
</dbReference>
<protein>
    <submittedName>
        <fullName evidence="6">HTH-type transcriptional activator IlvY</fullName>
    </submittedName>
</protein>
<proteinExistence type="inferred from homology"/>
<evidence type="ECO:0000256" key="4">
    <source>
        <dbReference type="ARBA" id="ARBA00023163"/>
    </source>
</evidence>
<dbReference type="Pfam" id="PF00126">
    <property type="entry name" value="HTH_1"/>
    <property type="match status" value="1"/>
</dbReference>
<evidence type="ECO:0000256" key="3">
    <source>
        <dbReference type="ARBA" id="ARBA00023125"/>
    </source>
</evidence>
<dbReference type="EMBL" id="CP061854">
    <property type="protein sequence ID" value="QOD56567.1"/>
    <property type="molecule type" value="Genomic_DNA"/>
</dbReference>
<dbReference type="Gene3D" id="3.40.190.10">
    <property type="entry name" value="Periplasmic binding protein-like II"/>
    <property type="match status" value="2"/>
</dbReference>
<evidence type="ECO:0000313" key="6">
    <source>
        <dbReference type="EMBL" id="QOD56567.1"/>
    </source>
</evidence>
<name>A0A7L8A4B2_PHODP</name>
<dbReference type="GO" id="GO:0003700">
    <property type="term" value="F:DNA-binding transcription factor activity"/>
    <property type="evidence" value="ECO:0007669"/>
    <property type="project" value="InterPro"/>
</dbReference>
<organism evidence="6 7">
    <name type="scientific">Photobacterium damsela subsp. piscicida</name>
    <name type="common">Pasteurella piscicida</name>
    <dbReference type="NCBI Taxonomy" id="38294"/>
    <lineage>
        <taxon>Bacteria</taxon>
        <taxon>Pseudomonadati</taxon>
        <taxon>Pseudomonadota</taxon>
        <taxon>Gammaproteobacteria</taxon>
        <taxon>Vibrionales</taxon>
        <taxon>Vibrionaceae</taxon>
        <taxon>Photobacterium</taxon>
    </lineage>
</organism>
<accession>A0A7L8A4B2</accession>
<dbReference type="PANTHER" id="PTHR30126:SF81">
    <property type="entry name" value="HTH-TYPE TRANSCRIPTIONAL REGULATOR ILVY"/>
    <property type="match status" value="1"/>
</dbReference>
<keyword evidence="4" id="KW-0804">Transcription</keyword>
<dbReference type="InterPro" id="IPR036390">
    <property type="entry name" value="WH_DNA-bd_sf"/>
</dbReference>
<comment type="similarity">
    <text evidence="1">Belongs to the LysR transcriptional regulatory family.</text>
</comment>
<evidence type="ECO:0000313" key="7">
    <source>
        <dbReference type="Proteomes" id="UP000516656"/>
    </source>
</evidence>
<dbReference type="PANTHER" id="PTHR30126">
    <property type="entry name" value="HTH-TYPE TRANSCRIPTIONAL REGULATOR"/>
    <property type="match status" value="1"/>
</dbReference>
<dbReference type="Pfam" id="PF03466">
    <property type="entry name" value="LysR_substrate"/>
    <property type="match status" value="1"/>
</dbReference>
<reference evidence="6 7" key="1">
    <citation type="submission" date="2020-09" db="EMBL/GenBank/DDBJ databases">
        <title>Complete, closed and curated genome sequences of Photobacterium damselae subsp. piscicida isolates from Australia indicate localised evolution and additional plasmid-borne pathogenicity mechanisms.</title>
        <authorList>
            <person name="Baseggio L."/>
            <person name="Silayeva O."/>
            <person name="Buller N."/>
            <person name="Landos M."/>
            <person name="Engelstaedter J."/>
            <person name="Barnes A.C."/>
        </authorList>
    </citation>
    <scope>NUCLEOTIDE SEQUENCE [LARGE SCALE GENOMIC DNA]</scope>
    <source>
        <strain evidence="6 7">AS-16-0540-1</strain>
    </source>
</reference>
<evidence type="ECO:0000256" key="2">
    <source>
        <dbReference type="ARBA" id="ARBA00023015"/>
    </source>
</evidence>
<dbReference type="SUPFAM" id="SSF46785">
    <property type="entry name" value="Winged helix' DNA-binding domain"/>
    <property type="match status" value="1"/>
</dbReference>
<sequence length="310" mass="34685">MRKVLYSQQRIAKNATWMMNLKNLQHFIHLAESKSFTVTAQKTHISLSALSRVIQRLEQELEQSLFIRDNRSVELTAAGKELLPVAIGIVEQWHQLKTQLSTDQHLLRGKLTLFCSVTASYSHLPQLITELRQTHPQIEIQLLTGDPAQAIEKVLNDEADIAIAAKPKHLSNKLTFIEFDQVTLTVISPLLVGQSLQPTHGIPTQWQELPFILPESGTARDHSNDWLRDNQIDPTIYAQVAGHEAIVSMVALGCGVGIAPDVVIDNSPMKDRVFKHSDQNIKPLALGLCCKKNRAHEPLLTALMQLCQSQ</sequence>
<dbReference type="CDD" id="cd08430">
    <property type="entry name" value="PBP2_IlvY"/>
    <property type="match status" value="1"/>
</dbReference>
<keyword evidence="2" id="KW-0805">Transcription regulation</keyword>
<dbReference type="GO" id="GO:0000976">
    <property type="term" value="F:transcription cis-regulatory region binding"/>
    <property type="evidence" value="ECO:0007669"/>
    <property type="project" value="TreeGrafter"/>
</dbReference>
<evidence type="ECO:0000256" key="1">
    <source>
        <dbReference type="ARBA" id="ARBA00009437"/>
    </source>
</evidence>
<dbReference type="InterPro" id="IPR005119">
    <property type="entry name" value="LysR_subst-bd"/>
</dbReference>